<dbReference type="Gene3D" id="3.40.1030.10">
    <property type="entry name" value="Nucleoside phosphorylase/phosphoribosyltransferase catalytic domain"/>
    <property type="match status" value="1"/>
</dbReference>
<keyword evidence="7" id="KW-1185">Reference proteome</keyword>
<dbReference type="InterPro" id="IPR036320">
    <property type="entry name" value="Glycosyl_Trfase_fam3_N_dom_sf"/>
</dbReference>
<dbReference type="Gene3D" id="1.20.970.10">
    <property type="entry name" value="Transferase, Pyrimidine Nucleoside Phosphorylase, Chain C"/>
    <property type="match status" value="1"/>
</dbReference>
<dbReference type="InterPro" id="IPR017872">
    <property type="entry name" value="Pyrmidine_PPase_CS"/>
</dbReference>
<evidence type="ECO:0000256" key="4">
    <source>
        <dbReference type="ARBA" id="ARBA00022679"/>
    </source>
</evidence>
<dbReference type="GO" id="GO:0006213">
    <property type="term" value="P:pyrimidine nucleoside metabolic process"/>
    <property type="evidence" value="ECO:0007669"/>
    <property type="project" value="InterPro"/>
</dbReference>
<evidence type="ECO:0000313" key="6">
    <source>
        <dbReference type="EMBL" id="GLZ81011.1"/>
    </source>
</evidence>
<evidence type="ECO:0000259" key="5">
    <source>
        <dbReference type="SMART" id="SM00941"/>
    </source>
</evidence>
<dbReference type="InterPro" id="IPR000053">
    <property type="entry name" value="Thymidine/pyrmidine_PPase"/>
</dbReference>
<dbReference type="InterPro" id="IPR013102">
    <property type="entry name" value="PYNP_C"/>
</dbReference>
<dbReference type="InterPro" id="IPR018090">
    <property type="entry name" value="Pyrmidine_PPas_bac/euk"/>
</dbReference>
<dbReference type="GO" id="GO:0004645">
    <property type="term" value="F:1,4-alpha-oligoglucan phosphorylase activity"/>
    <property type="evidence" value="ECO:0007669"/>
    <property type="project" value="InterPro"/>
</dbReference>
<dbReference type="GO" id="GO:0006206">
    <property type="term" value="P:pyrimidine nucleobase metabolic process"/>
    <property type="evidence" value="ECO:0007669"/>
    <property type="project" value="InterPro"/>
</dbReference>
<dbReference type="FunFam" id="3.40.1030.10:FF:000001">
    <property type="entry name" value="Thymidine phosphorylase"/>
    <property type="match status" value="1"/>
</dbReference>
<name>A0A9W6SUJ6_9ACTN</name>
<dbReference type="SUPFAM" id="SSF47648">
    <property type="entry name" value="Nucleoside phosphorylase/phosphoribosyltransferase N-terminal domain"/>
    <property type="match status" value="1"/>
</dbReference>
<dbReference type="NCBIfam" id="TIGR02644">
    <property type="entry name" value="Y_phosphoryl"/>
    <property type="match status" value="1"/>
</dbReference>
<keyword evidence="4" id="KW-0808">Transferase</keyword>
<dbReference type="NCBIfam" id="NF004490">
    <property type="entry name" value="PRK05820.1"/>
    <property type="match status" value="1"/>
</dbReference>
<keyword evidence="3" id="KW-0328">Glycosyltransferase</keyword>
<proteinExistence type="inferred from homology"/>
<dbReference type="FunFam" id="1.20.970.10:FF:000004">
    <property type="entry name" value="Thymidine phosphorylase"/>
    <property type="match status" value="1"/>
</dbReference>
<dbReference type="InterPro" id="IPR000312">
    <property type="entry name" value="Glycosyl_Trfase_fam3"/>
</dbReference>
<evidence type="ECO:0000256" key="2">
    <source>
        <dbReference type="ARBA" id="ARBA00011738"/>
    </source>
</evidence>
<dbReference type="InterPro" id="IPR035902">
    <property type="entry name" value="Nuc_phospho_transferase"/>
</dbReference>
<dbReference type="Pfam" id="PF02885">
    <property type="entry name" value="Glycos_trans_3N"/>
    <property type="match status" value="1"/>
</dbReference>
<dbReference type="InterPro" id="IPR017459">
    <property type="entry name" value="Glycosyl_Trfase_fam3_N_dom"/>
</dbReference>
<sequence length="430" mass="44186">MSSSNNGAISAVDVIRTKRDGGVLSDAQIDWVIDAYTRGVVADEQMSALAMAIFLNGATDAEIARWTQAMIASGERLDLSGVGKPTVDKHSTGGVGDKITLPLAPLVAAFGVAVPQLSGRGLGHTGGTLDKLETIPGFRVGLSNAEFIEQMRTTGAVVCAASDTLAPADRRLYALRDVTATVESIPLIASSIMSKKIAEGTDALVLDVKVGSGAFMKELAPARELAETMVRLGAAHGVRTVALLTDMNTPLGRTAGNALEVRESVEVLAGGGPADVVELTVALAREMLLLAGVDADPAPALADGRAMDAWRAMVVAQGGDPDAALPVAPEYDDVVAEADGVVTAMDAYAVGIAAWRLGAGRARKEDKVSAGAGVEILKTVGEEVKAGEPVLRLWADGTGVFSAARDALGGAVTIGGERVERDMVLGRVAQ</sequence>
<evidence type="ECO:0000313" key="7">
    <source>
        <dbReference type="Proteomes" id="UP001165079"/>
    </source>
</evidence>
<dbReference type="InterPro" id="IPR036566">
    <property type="entry name" value="PYNP-like_C_sf"/>
</dbReference>
<dbReference type="GO" id="GO:0005829">
    <property type="term" value="C:cytosol"/>
    <property type="evidence" value="ECO:0007669"/>
    <property type="project" value="TreeGrafter"/>
</dbReference>
<accession>A0A9W6SUJ6</accession>
<dbReference type="SUPFAM" id="SSF52418">
    <property type="entry name" value="Nucleoside phosphorylase/phosphoribosyltransferase catalytic domain"/>
    <property type="match status" value="1"/>
</dbReference>
<dbReference type="AlphaFoldDB" id="A0A9W6SUJ6"/>
<dbReference type="Pfam" id="PF00591">
    <property type="entry name" value="Glycos_transf_3"/>
    <property type="match status" value="1"/>
</dbReference>
<dbReference type="SMART" id="SM00941">
    <property type="entry name" value="PYNP_C"/>
    <property type="match status" value="1"/>
</dbReference>
<dbReference type="EMBL" id="BSTX01000004">
    <property type="protein sequence ID" value="GLZ81011.1"/>
    <property type="molecule type" value="Genomic_DNA"/>
</dbReference>
<dbReference type="PANTHER" id="PTHR10515:SF0">
    <property type="entry name" value="THYMIDINE PHOSPHORYLASE"/>
    <property type="match status" value="1"/>
</dbReference>
<feature type="domain" description="Pyrimidine nucleoside phosphorylase C-terminal" evidence="5">
    <location>
        <begin position="341"/>
        <end position="415"/>
    </location>
</feature>
<comment type="similarity">
    <text evidence="1">Belongs to the thymidine/pyrimidine-nucleoside phosphorylase family.</text>
</comment>
<dbReference type="Proteomes" id="UP001165079">
    <property type="component" value="Unassembled WGS sequence"/>
</dbReference>
<dbReference type="RefSeq" id="WP_285666327.1">
    <property type="nucleotide sequence ID" value="NZ_BSTX01000004.1"/>
</dbReference>
<dbReference type="PIRSF" id="PIRSF000478">
    <property type="entry name" value="TP_PyNP"/>
    <property type="match status" value="1"/>
</dbReference>
<dbReference type="Pfam" id="PF07831">
    <property type="entry name" value="PYNP_C"/>
    <property type="match status" value="1"/>
</dbReference>
<dbReference type="GO" id="GO:0009032">
    <property type="term" value="F:thymidine phosphorylase activity"/>
    <property type="evidence" value="ECO:0007669"/>
    <property type="project" value="TreeGrafter"/>
</dbReference>
<evidence type="ECO:0000256" key="3">
    <source>
        <dbReference type="ARBA" id="ARBA00022676"/>
    </source>
</evidence>
<organism evidence="6 7">
    <name type="scientific">Actinorhabdospora filicis</name>
    <dbReference type="NCBI Taxonomy" id="1785913"/>
    <lineage>
        <taxon>Bacteria</taxon>
        <taxon>Bacillati</taxon>
        <taxon>Actinomycetota</taxon>
        <taxon>Actinomycetes</taxon>
        <taxon>Micromonosporales</taxon>
        <taxon>Micromonosporaceae</taxon>
        <taxon>Actinorhabdospora</taxon>
    </lineage>
</organism>
<comment type="caution">
    <text evidence="6">The sequence shown here is derived from an EMBL/GenBank/DDBJ whole genome shotgun (WGS) entry which is preliminary data.</text>
</comment>
<comment type="subunit">
    <text evidence="2">Homodimer.</text>
</comment>
<dbReference type="Gene3D" id="3.90.1170.30">
    <property type="entry name" value="Pyrimidine nucleoside phosphorylase-like, C-terminal domain"/>
    <property type="match status" value="1"/>
</dbReference>
<dbReference type="PROSITE" id="PS00647">
    <property type="entry name" value="THYMID_PHOSPHORYLASE"/>
    <property type="match status" value="1"/>
</dbReference>
<evidence type="ECO:0000256" key="1">
    <source>
        <dbReference type="ARBA" id="ARBA00006915"/>
    </source>
</evidence>
<reference evidence="6" key="1">
    <citation type="submission" date="2023-03" db="EMBL/GenBank/DDBJ databases">
        <title>Actinorhabdospora filicis NBRC 111898.</title>
        <authorList>
            <person name="Ichikawa N."/>
            <person name="Sato H."/>
            <person name="Tonouchi N."/>
        </authorList>
    </citation>
    <scope>NUCLEOTIDE SEQUENCE</scope>
    <source>
        <strain evidence="6">NBRC 111898</strain>
    </source>
</reference>
<dbReference type="PANTHER" id="PTHR10515">
    <property type="entry name" value="THYMIDINE PHOSPHORYLASE"/>
    <property type="match status" value="1"/>
</dbReference>
<gene>
    <name evidence="6" type="primary">deoA</name>
    <name evidence="6" type="ORF">Afil01_58180</name>
</gene>
<dbReference type="SUPFAM" id="SSF54680">
    <property type="entry name" value="Pyrimidine nucleoside phosphorylase C-terminal domain"/>
    <property type="match status" value="1"/>
</dbReference>
<protein>
    <submittedName>
        <fullName evidence="6">Thymidine phosphorylase</fullName>
    </submittedName>
</protein>